<dbReference type="Proteomes" id="UP000887116">
    <property type="component" value="Unassembled WGS sequence"/>
</dbReference>
<dbReference type="EMBL" id="BMAO01000584">
    <property type="protein sequence ID" value="GFQ67801.1"/>
    <property type="molecule type" value="Genomic_DNA"/>
</dbReference>
<gene>
    <name evidence="1" type="ORF">TNCT_634311</name>
</gene>
<evidence type="ECO:0000313" key="2">
    <source>
        <dbReference type="Proteomes" id="UP000887116"/>
    </source>
</evidence>
<accession>A0A8X6KBA5</accession>
<name>A0A8X6KBA5_TRICU</name>
<reference evidence="1" key="1">
    <citation type="submission" date="2020-07" db="EMBL/GenBank/DDBJ databases">
        <title>Multicomponent nature underlies the extraordinary mechanical properties of spider dragline silk.</title>
        <authorList>
            <person name="Kono N."/>
            <person name="Nakamura H."/>
            <person name="Mori M."/>
            <person name="Yoshida Y."/>
            <person name="Ohtoshi R."/>
            <person name="Malay A.D."/>
            <person name="Moran D.A.P."/>
            <person name="Tomita M."/>
            <person name="Numata K."/>
            <person name="Arakawa K."/>
        </authorList>
    </citation>
    <scope>NUCLEOTIDE SEQUENCE</scope>
</reference>
<dbReference type="AlphaFoldDB" id="A0A8X6KBA5"/>
<sequence length="85" mass="9687">MQFSRRLAITSSVECLFTCQIKFTSRIRVHPKAPNTREHGTSRLAFFSIGEDACLHSMDCSLNFAQDLSQWLYGLEGITPFVLPY</sequence>
<protein>
    <submittedName>
        <fullName evidence="1">Uncharacterized protein</fullName>
    </submittedName>
</protein>
<comment type="caution">
    <text evidence="1">The sequence shown here is derived from an EMBL/GenBank/DDBJ whole genome shotgun (WGS) entry which is preliminary data.</text>
</comment>
<keyword evidence="2" id="KW-1185">Reference proteome</keyword>
<organism evidence="1 2">
    <name type="scientific">Trichonephila clavata</name>
    <name type="common">Joro spider</name>
    <name type="synonym">Nephila clavata</name>
    <dbReference type="NCBI Taxonomy" id="2740835"/>
    <lineage>
        <taxon>Eukaryota</taxon>
        <taxon>Metazoa</taxon>
        <taxon>Ecdysozoa</taxon>
        <taxon>Arthropoda</taxon>
        <taxon>Chelicerata</taxon>
        <taxon>Arachnida</taxon>
        <taxon>Araneae</taxon>
        <taxon>Araneomorphae</taxon>
        <taxon>Entelegynae</taxon>
        <taxon>Araneoidea</taxon>
        <taxon>Nephilidae</taxon>
        <taxon>Trichonephila</taxon>
    </lineage>
</organism>
<proteinExistence type="predicted"/>
<evidence type="ECO:0000313" key="1">
    <source>
        <dbReference type="EMBL" id="GFQ67801.1"/>
    </source>
</evidence>